<dbReference type="EMBL" id="GBHO01037668">
    <property type="protein sequence ID" value="JAG05936.1"/>
    <property type="molecule type" value="Transcribed_RNA"/>
</dbReference>
<gene>
    <name evidence="1" type="primary">Arhgef33</name>
    <name evidence="1" type="ORF">CM83_102312</name>
</gene>
<dbReference type="NCBIfam" id="TIGR01053">
    <property type="entry name" value="LSD1"/>
    <property type="match status" value="1"/>
</dbReference>
<reference evidence="1" key="2">
    <citation type="submission" date="2014-07" db="EMBL/GenBank/DDBJ databases">
        <authorList>
            <person name="Hull J."/>
        </authorList>
    </citation>
    <scope>NUCLEOTIDE SEQUENCE</scope>
</reference>
<accession>A0A0A9WEW2</accession>
<protein>
    <submittedName>
        <fullName evidence="1">Rho guanine nucleotide exchange factor 33</fullName>
    </submittedName>
</protein>
<proteinExistence type="predicted"/>
<dbReference type="Gene3D" id="1.20.5.170">
    <property type="match status" value="1"/>
</dbReference>
<feature type="non-terminal residue" evidence="1">
    <location>
        <position position="264"/>
    </location>
</feature>
<organism evidence="1">
    <name type="scientific">Lygus hesperus</name>
    <name type="common">Western plant bug</name>
    <dbReference type="NCBI Taxonomy" id="30085"/>
    <lineage>
        <taxon>Eukaryota</taxon>
        <taxon>Metazoa</taxon>
        <taxon>Ecdysozoa</taxon>
        <taxon>Arthropoda</taxon>
        <taxon>Hexapoda</taxon>
        <taxon>Insecta</taxon>
        <taxon>Pterygota</taxon>
        <taxon>Neoptera</taxon>
        <taxon>Paraneoptera</taxon>
        <taxon>Hemiptera</taxon>
        <taxon>Heteroptera</taxon>
        <taxon>Panheteroptera</taxon>
        <taxon>Cimicomorpha</taxon>
        <taxon>Miridae</taxon>
        <taxon>Mirini</taxon>
        <taxon>Lygus</taxon>
    </lineage>
</organism>
<sequence length="264" mass="29464">MSNTCGICSQTIVKDAEYAICGGCRNPLHLTSSCSVTRTAWNAKTPENKKEWRCMNCKKSGSGKNTPIEDVKTEADANNLTLSRMLEAMEKRLSSSITRCEQNIEAKITALGASVNVVNERVTELEKSVEFISKTNDDMIKKVDGITEENRRLRAEVGAQGKKMKEMGGVIDGLNERIVYLEQKGKEDMVEIHGISDPLGDGSEVFRKISHKIGFQWNENEVLIWVVKRPARKDKAASALLMIKFELSASKLKFYNMARAAKLK</sequence>
<evidence type="ECO:0000313" key="1">
    <source>
        <dbReference type="EMBL" id="JAG05936.1"/>
    </source>
</evidence>
<dbReference type="AlphaFoldDB" id="A0A0A9WEW2"/>
<reference evidence="1" key="1">
    <citation type="journal article" date="2014" name="PLoS ONE">
        <title>Transcriptome-Based Identification of ABC Transporters in the Western Tarnished Plant Bug Lygus hesperus.</title>
        <authorList>
            <person name="Hull J.J."/>
            <person name="Chaney K."/>
            <person name="Geib S.M."/>
            <person name="Fabrick J.A."/>
            <person name="Brent C.S."/>
            <person name="Walsh D."/>
            <person name="Lavine L.C."/>
        </authorList>
    </citation>
    <scope>NUCLEOTIDE SEQUENCE</scope>
</reference>
<name>A0A0A9WEW2_LYGHE</name>